<accession>A0A0D3KJE0</accession>
<feature type="region of interest" description="Disordered" evidence="1">
    <location>
        <begin position="134"/>
        <end position="242"/>
    </location>
</feature>
<protein>
    <submittedName>
        <fullName evidence="2">Uncharacterized protein</fullName>
    </submittedName>
</protein>
<dbReference type="PaxDb" id="2903-EOD35875"/>
<evidence type="ECO:0000256" key="1">
    <source>
        <dbReference type="SAM" id="MobiDB-lite"/>
    </source>
</evidence>
<keyword evidence="3" id="KW-1185">Reference proteome</keyword>
<organism evidence="2 3">
    <name type="scientific">Emiliania huxleyi (strain CCMP1516)</name>
    <dbReference type="NCBI Taxonomy" id="280463"/>
    <lineage>
        <taxon>Eukaryota</taxon>
        <taxon>Haptista</taxon>
        <taxon>Haptophyta</taxon>
        <taxon>Prymnesiophyceae</taxon>
        <taxon>Isochrysidales</taxon>
        <taxon>Noelaerhabdaceae</taxon>
        <taxon>Emiliania</taxon>
    </lineage>
</organism>
<dbReference type="EnsemblProtists" id="EOD35875">
    <property type="protein sequence ID" value="EOD35875"/>
    <property type="gene ID" value="EMIHUDRAFT_227199"/>
</dbReference>
<name>A0A0D3KJE0_EMIH1</name>
<dbReference type="AlphaFoldDB" id="A0A0D3KJE0"/>
<evidence type="ECO:0000313" key="3">
    <source>
        <dbReference type="Proteomes" id="UP000013827"/>
    </source>
</evidence>
<dbReference type="RefSeq" id="XP_005788304.1">
    <property type="nucleotide sequence ID" value="XM_005788247.1"/>
</dbReference>
<feature type="region of interest" description="Disordered" evidence="1">
    <location>
        <begin position="268"/>
        <end position="335"/>
    </location>
</feature>
<dbReference type="HOGENOM" id="CLU_802758_0_0_1"/>
<dbReference type="Proteomes" id="UP000013827">
    <property type="component" value="Unassembled WGS sequence"/>
</dbReference>
<proteinExistence type="predicted"/>
<evidence type="ECO:0000313" key="2">
    <source>
        <dbReference type="EnsemblProtists" id="EOD35875"/>
    </source>
</evidence>
<feature type="compositionally biased region" description="Basic and acidic residues" evidence="1">
    <location>
        <begin position="149"/>
        <end position="164"/>
    </location>
</feature>
<reference evidence="3" key="1">
    <citation type="journal article" date="2013" name="Nature">
        <title>Pan genome of the phytoplankton Emiliania underpins its global distribution.</title>
        <authorList>
            <person name="Read B.A."/>
            <person name="Kegel J."/>
            <person name="Klute M.J."/>
            <person name="Kuo A."/>
            <person name="Lefebvre S.C."/>
            <person name="Maumus F."/>
            <person name="Mayer C."/>
            <person name="Miller J."/>
            <person name="Monier A."/>
            <person name="Salamov A."/>
            <person name="Young J."/>
            <person name="Aguilar M."/>
            <person name="Claverie J.M."/>
            <person name="Frickenhaus S."/>
            <person name="Gonzalez K."/>
            <person name="Herman E.K."/>
            <person name="Lin Y.C."/>
            <person name="Napier J."/>
            <person name="Ogata H."/>
            <person name="Sarno A.F."/>
            <person name="Shmutz J."/>
            <person name="Schroeder D."/>
            <person name="de Vargas C."/>
            <person name="Verret F."/>
            <person name="von Dassow P."/>
            <person name="Valentin K."/>
            <person name="Van de Peer Y."/>
            <person name="Wheeler G."/>
            <person name="Dacks J.B."/>
            <person name="Delwiche C.F."/>
            <person name="Dyhrman S.T."/>
            <person name="Glockner G."/>
            <person name="John U."/>
            <person name="Richards T."/>
            <person name="Worden A.Z."/>
            <person name="Zhang X."/>
            <person name="Grigoriev I.V."/>
            <person name="Allen A.E."/>
            <person name="Bidle K."/>
            <person name="Borodovsky M."/>
            <person name="Bowler C."/>
            <person name="Brownlee C."/>
            <person name="Cock J.M."/>
            <person name="Elias M."/>
            <person name="Gladyshev V.N."/>
            <person name="Groth M."/>
            <person name="Guda C."/>
            <person name="Hadaegh A."/>
            <person name="Iglesias-Rodriguez M.D."/>
            <person name="Jenkins J."/>
            <person name="Jones B.M."/>
            <person name="Lawson T."/>
            <person name="Leese F."/>
            <person name="Lindquist E."/>
            <person name="Lobanov A."/>
            <person name="Lomsadze A."/>
            <person name="Malik S.B."/>
            <person name="Marsh M.E."/>
            <person name="Mackinder L."/>
            <person name="Mock T."/>
            <person name="Mueller-Roeber B."/>
            <person name="Pagarete A."/>
            <person name="Parker M."/>
            <person name="Probert I."/>
            <person name="Quesneville H."/>
            <person name="Raines C."/>
            <person name="Rensing S.A."/>
            <person name="Riano-Pachon D.M."/>
            <person name="Richier S."/>
            <person name="Rokitta S."/>
            <person name="Shiraiwa Y."/>
            <person name="Soanes D.M."/>
            <person name="van der Giezen M."/>
            <person name="Wahlund T.M."/>
            <person name="Williams B."/>
            <person name="Wilson W."/>
            <person name="Wolfe G."/>
            <person name="Wurch L.L."/>
        </authorList>
    </citation>
    <scope>NUCLEOTIDE SEQUENCE</scope>
</reference>
<feature type="compositionally biased region" description="Basic and acidic residues" evidence="1">
    <location>
        <begin position="270"/>
        <end position="280"/>
    </location>
</feature>
<sequence length="346" mass="35974">MHKRKSRGTLLASAGLAGEPARSPPGGSAAPAAPASAASPAKRPRPLPMLAEPTARGVPLAGGGGGRMAKNFINDARHPFIIVQDKSGRYKPLFHEFRPKDGFSTVPMLMHGHPDDTPGGHLIMSEYDVHVRKQKEKRKAARAACGDDELPRREQRPERPERGGRQGGGGGASSSQAGQGSGVGERERRQRKAPSRWAADPLSVLNLGGRLSELEQARARGATAPPPPASESSPAASRFPALAPTPLGAAAAGSAASAGHSVASLGQALLDREAQEEAAKEAAAQAAHDEAAKEEAPPSAPAPVQSGVGERERRQRKAPSRWAADPLSVLNLGGRLSELEQARANV</sequence>
<feature type="compositionally biased region" description="Low complexity" evidence="1">
    <location>
        <begin position="230"/>
        <end position="242"/>
    </location>
</feature>
<feature type="compositionally biased region" description="Basic and acidic residues" evidence="1">
    <location>
        <begin position="287"/>
        <end position="296"/>
    </location>
</feature>
<feature type="compositionally biased region" description="Low complexity" evidence="1">
    <location>
        <begin position="17"/>
        <end position="41"/>
    </location>
</feature>
<feature type="region of interest" description="Disordered" evidence="1">
    <location>
        <begin position="1"/>
        <end position="64"/>
    </location>
</feature>
<reference evidence="2" key="2">
    <citation type="submission" date="2024-10" db="UniProtKB">
        <authorList>
            <consortium name="EnsemblProtists"/>
        </authorList>
    </citation>
    <scope>IDENTIFICATION</scope>
</reference>
<dbReference type="KEGG" id="ehx:EMIHUDRAFT_227199"/>
<dbReference type="GeneID" id="17281146"/>